<keyword evidence="3" id="KW-1185">Reference proteome</keyword>
<gene>
    <name evidence="2" type="ORF">CONCODRAFT_7578</name>
</gene>
<evidence type="ECO:0000256" key="1">
    <source>
        <dbReference type="SAM" id="SignalP"/>
    </source>
</evidence>
<accession>A0A137P4R7</accession>
<reference evidence="2 3" key="1">
    <citation type="journal article" date="2015" name="Genome Biol. Evol.">
        <title>Phylogenomic analyses indicate that early fungi evolved digesting cell walls of algal ancestors of land plants.</title>
        <authorList>
            <person name="Chang Y."/>
            <person name="Wang S."/>
            <person name="Sekimoto S."/>
            <person name="Aerts A.L."/>
            <person name="Choi C."/>
            <person name="Clum A."/>
            <person name="LaButti K.M."/>
            <person name="Lindquist E.A."/>
            <person name="Yee Ngan C."/>
            <person name="Ohm R.A."/>
            <person name="Salamov A.A."/>
            <person name="Grigoriev I.V."/>
            <person name="Spatafora J.W."/>
            <person name="Berbee M.L."/>
        </authorList>
    </citation>
    <scope>NUCLEOTIDE SEQUENCE [LARGE SCALE GENOMIC DNA]</scope>
    <source>
        <strain evidence="2 3">NRRL 28638</strain>
    </source>
</reference>
<sequence>MKVLFLSLINIAFGFHLLHSRNNDYCLQANGQFNLATQGCHDFGRDRAFLLSGDSSSKQRTCWTENKEGFKICDPSEKTWVEFYLVGEKGDTAYLSSRGYNMIYTDKWEVGRFPETTFLNSNTGSFPNSPKTTPTF</sequence>
<dbReference type="AlphaFoldDB" id="A0A137P4R7"/>
<evidence type="ECO:0000313" key="2">
    <source>
        <dbReference type="EMBL" id="KXN69931.1"/>
    </source>
</evidence>
<dbReference type="EMBL" id="KQ964518">
    <property type="protein sequence ID" value="KXN69931.1"/>
    <property type="molecule type" value="Genomic_DNA"/>
</dbReference>
<feature type="signal peptide" evidence="1">
    <location>
        <begin position="1"/>
        <end position="20"/>
    </location>
</feature>
<feature type="chain" id="PRO_5007294489" evidence="1">
    <location>
        <begin position="21"/>
        <end position="136"/>
    </location>
</feature>
<dbReference type="Proteomes" id="UP000070444">
    <property type="component" value="Unassembled WGS sequence"/>
</dbReference>
<evidence type="ECO:0000313" key="3">
    <source>
        <dbReference type="Proteomes" id="UP000070444"/>
    </source>
</evidence>
<name>A0A137P4R7_CONC2</name>
<keyword evidence="1" id="KW-0732">Signal</keyword>
<organism evidence="2 3">
    <name type="scientific">Conidiobolus coronatus (strain ATCC 28846 / CBS 209.66 / NRRL 28638)</name>
    <name type="common">Delacroixia coronata</name>
    <dbReference type="NCBI Taxonomy" id="796925"/>
    <lineage>
        <taxon>Eukaryota</taxon>
        <taxon>Fungi</taxon>
        <taxon>Fungi incertae sedis</taxon>
        <taxon>Zoopagomycota</taxon>
        <taxon>Entomophthoromycotina</taxon>
        <taxon>Entomophthoromycetes</taxon>
        <taxon>Entomophthorales</taxon>
        <taxon>Ancylistaceae</taxon>
        <taxon>Conidiobolus</taxon>
    </lineage>
</organism>
<protein>
    <submittedName>
        <fullName evidence="2">Uncharacterized protein</fullName>
    </submittedName>
</protein>
<proteinExistence type="predicted"/>